<dbReference type="FunFam" id="3.30.200.20:FF:000172">
    <property type="entry name" value="cyclin-dependent kinase G-2 isoform X1"/>
    <property type="match status" value="1"/>
</dbReference>
<keyword evidence="7 14" id="KW-0418">Kinase</keyword>
<dbReference type="InterPro" id="IPR001911">
    <property type="entry name" value="Ribosomal_bS21"/>
</dbReference>
<keyword evidence="9" id="KW-0689">Ribosomal protein</keyword>
<dbReference type="GO" id="GO:0005840">
    <property type="term" value="C:ribosome"/>
    <property type="evidence" value="ECO:0007669"/>
    <property type="project" value="UniProtKB-KW"/>
</dbReference>
<dbReference type="PANTHER" id="PTHR24056">
    <property type="entry name" value="CELL DIVISION PROTEIN KINASE"/>
    <property type="match status" value="1"/>
</dbReference>
<evidence type="ECO:0000256" key="4">
    <source>
        <dbReference type="ARBA" id="ARBA00022527"/>
    </source>
</evidence>
<dbReference type="OrthoDB" id="1732493at2759"/>
<evidence type="ECO:0000256" key="3">
    <source>
        <dbReference type="ARBA" id="ARBA00012409"/>
    </source>
</evidence>
<name>A0A9E7ELI9_9LILI</name>
<dbReference type="GO" id="GO:0005634">
    <property type="term" value="C:nucleus"/>
    <property type="evidence" value="ECO:0007669"/>
    <property type="project" value="TreeGrafter"/>
</dbReference>
<feature type="region of interest" description="Disordered" evidence="12">
    <location>
        <begin position="405"/>
        <end position="429"/>
    </location>
</feature>
<comment type="similarity">
    <text evidence="2">Belongs to the bacterial ribosomal protein bS21 family.</text>
</comment>
<feature type="compositionally biased region" description="Polar residues" evidence="12">
    <location>
        <begin position="551"/>
        <end position="563"/>
    </location>
</feature>
<feature type="domain" description="Protein kinase" evidence="13">
    <location>
        <begin position="657"/>
        <end position="888"/>
    </location>
</feature>
<keyword evidence="10" id="KW-0687">Ribonucleoprotein</keyword>
<dbReference type="GO" id="GO:0006412">
    <property type="term" value="P:translation"/>
    <property type="evidence" value="ECO:0007669"/>
    <property type="project" value="InterPro"/>
</dbReference>
<gene>
    <name evidence="14" type="ORF">MUK42_18574</name>
</gene>
<evidence type="ECO:0000256" key="6">
    <source>
        <dbReference type="ARBA" id="ARBA00022741"/>
    </source>
</evidence>
<evidence type="ECO:0000256" key="12">
    <source>
        <dbReference type="SAM" id="MobiDB-lite"/>
    </source>
</evidence>
<sequence>MLASLGSLLSSLPFLVPPTEKPLPPPPAPFSKPKTDRFPAASIRSSAPLRPPTEVTMPAEKEGLVCSCYPSLALANLFYARGGYYNAQVVVGEDEPEEVLLRRFKREVMKAGVIQECKRRRWFENEQEKKKRKARDAVRRNRKRSAFGIINRKSVSKITRKNQRQRYRKRRKTIGKFLKENFLIARGCLSGGTSVANLRKMAAKYVYSYPKYKFYTLSIHTVTASNHTRLKPSGLRSYPTTSPVQNRKPFSPFPSLSVENLEGLLCIGDLRNPSAGFLIRGGVRFVSIDSALIFCDLDQEADVEVSRRKIYYRDRLRDAARNRDRDHGGRDLRDRVSTWQRGIRKREAVNGSCRSPLSSHSSGGSGKNQKRIRLSASDVEREAGELSSGSGSDDAEAPLSEVWENGTQNHENGDPSMSTGTRKFSPIVWDKDDNKQSVVAMSRVKSSNLENVTLPPPPPLPPNFIPPQSIAFGQPSVGDTLTFDVDVHVESAHEHLRNNSQETTLLDDYEEEFSPARSISISRWADGNNTLRDAEDEFFENAVPKRRKTILSDSEGQKSQETPTPELGEIITREDSGVALSKLSLSEGEDGDDDQGVEVDRNDYMVANSNESNADTNDQFSETDSEAEDIRAKMSEPRQPPQRCINMLQGCRSVDEFERLNKINEGTYGVVYRAKDKKTGEIVALKKVKMEKEREGFPLTSLREINILLSFHHPSIVDVKEVVVGSSLDSIFMVMEYMEHDLKGLMETMKQPFNQSEIFRILGTPNEKIWPGFSKLPGVKVNFVKQPYNKLREKFPPISFSGRPTLSEAGIDLLNKLLTYDPEKRITADAALNHQWFYEVPLPKSKDFMPTFPAQHAQDRCLRRIMKSPDPLSEQRKKELQQSELERR</sequence>
<evidence type="ECO:0000256" key="7">
    <source>
        <dbReference type="ARBA" id="ARBA00022777"/>
    </source>
</evidence>
<evidence type="ECO:0000256" key="11">
    <source>
        <dbReference type="ARBA" id="ARBA00049280"/>
    </source>
</evidence>
<dbReference type="InterPro" id="IPR000719">
    <property type="entry name" value="Prot_kinase_dom"/>
</dbReference>
<feature type="compositionally biased region" description="Polar residues" evidence="12">
    <location>
        <begin position="608"/>
        <end position="620"/>
    </location>
</feature>
<proteinExistence type="inferred from homology"/>
<feature type="region of interest" description="Disordered" evidence="12">
    <location>
        <begin position="608"/>
        <end position="641"/>
    </location>
</feature>
<accession>A0A9E7ELI9</accession>
<dbReference type="SUPFAM" id="SSF56112">
    <property type="entry name" value="Protein kinase-like (PK-like)"/>
    <property type="match status" value="1"/>
</dbReference>
<comment type="catalytic activity">
    <reaction evidence="11">
        <text>[DNA-directed RNA polymerase] + ATP = phospho-[DNA-directed RNA polymerase] + ADP + H(+)</text>
        <dbReference type="Rhea" id="RHEA:10216"/>
        <dbReference type="Rhea" id="RHEA-COMP:11321"/>
        <dbReference type="Rhea" id="RHEA-COMP:11322"/>
        <dbReference type="ChEBI" id="CHEBI:15378"/>
        <dbReference type="ChEBI" id="CHEBI:30616"/>
        <dbReference type="ChEBI" id="CHEBI:43176"/>
        <dbReference type="ChEBI" id="CHEBI:68546"/>
        <dbReference type="ChEBI" id="CHEBI:456216"/>
        <dbReference type="EC" id="2.7.11.23"/>
    </reaction>
</comment>
<feature type="region of interest" description="Disordered" evidence="12">
    <location>
        <begin position="19"/>
        <end position="54"/>
    </location>
</feature>
<keyword evidence="5" id="KW-0808">Transferase</keyword>
<dbReference type="HAMAP" id="MF_00358">
    <property type="entry name" value="Ribosomal_bS21"/>
    <property type="match status" value="1"/>
</dbReference>
<dbReference type="EC" id="2.7.11.23" evidence="3"/>
<dbReference type="GO" id="GO:0005524">
    <property type="term" value="F:ATP binding"/>
    <property type="evidence" value="ECO:0007669"/>
    <property type="project" value="UniProtKB-KW"/>
</dbReference>
<reference evidence="14" key="1">
    <citation type="submission" date="2022-05" db="EMBL/GenBank/DDBJ databases">
        <title>The Musa troglodytarum L. genome provides insights into the mechanism of non-climacteric behaviour and enrichment of carotenoids.</title>
        <authorList>
            <person name="Wang J."/>
        </authorList>
    </citation>
    <scope>NUCLEOTIDE SEQUENCE</scope>
    <source>
        <tissue evidence="14">Leaf</tissue>
    </source>
</reference>
<dbReference type="InterPro" id="IPR050108">
    <property type="entry name" value="CDK"/>
</dbReference>
<evidence type="ECO:0000256" key="10">
    <source>
        <dbReference type="ARBA" id="ARBA00023274"/>
    </source>
</evidence>
<evidence type="ECO:0000259" key="13">
    <source>
        <dbReference type="PROSITE" id="PS50011"/>
    </source>
</evidence>
<evidence type="ECO:0000256" key="2">
    <source>
        <dbReference type="ARBA" id="ARBA00006640"/>
    </source>
</evidence>
<evidence type="ECO:0000313" key="14">
    <source>
        <dbReference type="EMBL" id="URD78890.1"/>
    </source>
</evidence>
<feature type="compositionally biased region" description="Pro residues" evidence="12">
    <location>
        <begin position="19"/>
        <end position="30"/>
    </location>
</feature>
<dbReference type="Pfam" id="PF01165">
    <property type="entry name" value="Ribosomal_S21"/>
    <property type="match status" value="1"/>
</dbReference>
<dbReference type="Pfam" id="PF00069">
    <property type="entry name" value="Pkinase"/>
    <property type="match status" value="1"/>
</dbReference>
<evidence type="ECO:0000256" key="9">
    <source>
        <dbReference type="ARBA" id="ARBA00022980"/>
    </source>
</evidence>
<evidence type="ECO:0000256" key="1">
    <source>
        <dbReference type="ARBA" id="ARBA00006485"/>
    </source>
</evidence>
<feature type="compositionally biased region" description="Basic and acidic residues" evidence="12">
    <location>
        <begin position="873"/>
        <end position="888"/>
    </location>
</feature>
<dbReference type="GO" id="GO:0008353">
    <property type="term" value="F:RNA polymerase II CTD heptapeptide repeat kinase activity"/>
    <property type="evidence" value="ECO:0007669"/>
    <property type="project" value="UniProtKB-EC"/>
</dbReference>
<comment type="similarity">
    <text evidence="1">Belongs to the protein kinase superfamily. CMGC Ser/Thr protein kinase family. CDC2/CDKX subfamily.</text>
</comment>
<dbReference type="EMBL" id="CP097503">
    <property type="protein sequence ID" value="URD78890.1"/>
    <property type="molecule type" value="Genomic_DNA"/>
</dbReference>
<dbReference type="Gene3D" id="1.10.510.10">
    <property type="entry name" value="Transferase(Phosphotransferase) domain 1"/>
    <property type="match status" value="1"/>
</dbReference>
<keyword evidence="15" id="KW-1185">Reference proteome</keyword>
<feature type="region of interest" description="Disordered" evidence="12">
    <location>
        <begin position="378"/>
        <end position="397"/>
    </location>
</feature>
<keyword evidence="4" id="KW-0723">Serine/threonine-protein kinase</keyword>
<dbReference type="PROSITE" id="PS50011">
    <property type="entry name" value="PROTEIN_KINASE_DOM"/>
    <property type="match status" value="1"/>
</dbReference>
<feature type="region of interest" description="Disordered" evidence="12">
    <location>
        <begin position="349"/>
        <end position="371"/>
    </location>
</feature>
<evidence type="ECO:0000313" key="15">
    <source>
        <dbReference type="Proteomes" id="UP001055439"/>
    </source>
</evidence>
<feature type="compositionally biased region" description="Low complexity" evidence="12">
    <location>
        <begin position="351"/>
        <end position="362"/>
    </location>
</feature>
<dbReference type="NCBIfam" id="TIGR00030">
    <property type="entry name" value="S21p"/>
    <property type="match status" value="1"/>
</dbReference>
<feature type="region of interest" description="Disordered" evidence="12">
    <location>
        <begin position="866"/>
        <end position="888"/>
    </location>
</feature>
<evidence type="ECO:0000256" key="8">
    <source>
        <dbReference type="ARBA" id="ARBA00022840"/>
    </source>
</evidence>
<feature type="region of interest" description="Disordered" evidence="12">
    <location>
        <begin position="548"/>
        <end position="575"/>
    </location>
</feature>
<keyword evidence="6" id="KW-0547">Nucleotide-binding</keyword>
<dbReference type="InterPro" id="IPR011009">
    <property type="entry name" value="Kinase-like_dom_sf"/>
</dbReference>
<dbReference type="AlphaFoldDB" id="A0A9E7ELI9"/>
<dbReference type="GO" id="GO:0007346">
    <property type="term" value="P:regulation of mitotic cell cycle"/>
    <property type="evidence" value="ECO:0007669"/>
    <property type="project" value="TreeGrafter"/>
</dbReference>
<organism evidence="14 15">
    <name type="scientific">Musa troglodytarum</name>
    <name type="common">fe'i banana</name>
    <dbReference type="NCBI Taxonomy" id="320322"/>
    <lineage>
        <taxon>Eukaryota</taxon>
        <taxon>Viridiplantae</taxon>
        <taxon>Streptophyta</taxon>
        <taxon>Embryophyta</taxon>
        <taxon>Tracheophyta</taxon>
        <taxon>Spermatophyta</taxon>
        <taxon>Magnoliopsida</taxon>
        <taxon>Liliopsida</taxon>
        <taxon>Zingiberales</taxon>
        <taxon>Musaceae</taxon>
        <taxon>Musa</taxon>
    </lineage>
</organism>
<keyword evidence="8" id="KW-0067">ATP-binding</keyword>
<dbReference type="Gene3D" id="3.30.200.20">
    <property type="entry name" value="Phosphorylase Kinase, domain 1"/>
    <property type="match status" value="1"/>
</dbReference>
<dbReference type="InterPro" id="IPR038380">
    <property type="entry name" value="Ribosomal_bS21_sf"/>
</dbReference>
<evidence type="ECO:0000256" key="5">
    <source>
        <dbReference type="ARBA" id="ARBA00022679"/>
    </source>
</evidence>
<dbReference type="Gene3D" id="1.20.5.1150">
    <property type="entry name" value="Ribosomal protein S8"/>
    <property type="match status" value="1"/>
</dbReference>
<dbReference type="PRINTS" id="PR00976">
    <property type="entry name" value="RIBOSOMALS21"/>
</dbReference>
<feature type="compositionally biased region" description="Polar residues" evidence="12">
    <location>
        <begin position="405"/>
        <end position="422"/>
    </location>
</feature>
<protein>
    <recommendedName>
        <fullName evidence="3">[RNA-polymerase]-subunit kinase</fullName>
        <ecNumber evidence="3">2.7.11.23</ecNumber>
    </recommendedName>
</protein>
<dbReference type="GO" id="GO:1990904">
    <property type="term" value="C:ribonucleoprotein complex"/>
    <property type="evidence" value="ECO:0007669"/>
    <property type="project" value="UniProtKB-KW"/>
</dbReference>
<dbReference type="Proteomes" id="UP001055439">
    <property type="component" value="Chromosome 10"/>
</dbReference>
<dbReference type="PANTHER" id="PTHR24056:SF107">
    <property type="entry name" value="CYCLIN-DEPENDENT KINASE 11A-RELATED"/>
    <property type="match status" value="1"/>
</dbReference>
<dbReference type="GO" id="GO:0003735">
    <property type="term" value="F:structural constituent of ribosome"/>
    <property type="evidence" value="ECO:0007669"/>
    <property type="project" value="InterPro"/>
</dbReference>